<dbReference type="EnsemblMetazoa" id="G9367.5">
    <property type="protein sequence ID" value="G9367.5:cds"/>
    <property type="gene ID" value="G9367"/>
</dbReference>
<feature type="domain" description="BPTI/Kunitz inhibitor" evidence="5">
    <location>
        <begin position="94"/>
        <end position="144"/>
    </location>
</feature>
<feature type="chain" id="PRO_5042432288" description="BPTI/Kunitz inhibitor domain-containing protein" evidence="4">
    <location>
        <begin position="24"/>
        <end position="146"/>
    </location>
</feature>
<keyword evidence="1" id="KW-0646">Protease inhibitor</keyword>
<dbReference type="SUPFAM" id="SSF57362">
    <property type="entry name" value="BPTI-like"/>
    <property type="match status" value="2"/>
</dbReference>
<dbReference type="Proteomes" id="UP000005408">
    <property type="component" value="Unassembled WGS sequence"/>
</dbReference>
<dbReference type="GO" id="GO:0004867">
    <property type="term" value="F:serine-type endopeptidase inhibitor activity"/>
    <property type="evidence" value="ECO:0007669"/>
    <property type="project" value="UniProtKB-KW"/>
</dbReference>
<reference evidence="6" key="1">
    <citation type="submission" date="2022-08" db="UniProtKB">
        <authorList>
            <consortium name="EnsemblMetazoa"/>
        </authorList>
    </citation>
    <scope>IDENTIFICATION</scope>
    <source>
        <strain evidence="6">05x7-T-G4-1.051#20</strain>
    </source>
</reference>
<protein>
    <recommendedName>
        <fullName evidence="5">BPTI/Kunitz inhibitor domain-containing protein</fullName>
    </recommendedName>
</protein>
<evidence type="ECO:0000256" key="2">
    <source>
        <dbReference type="ARBA" id="ARBA00022900"/>
    </source>
</evidence>
<dbReference type="AlphaFoldDB" id="A0A8W8P304"/>
<keyword evidence="7" id="KW-1185">Reference proteome</keyword>
<dbReference type="Pfam" id="PF00014">
    <property type="entry name" value="Kunitz_BPTI"/>
    <property type="match status" value="2"/>
</dbReference>
<dbReference type="EnsemblMetazoa" id="G9367.2">
    <property type="protein sequence ID" value="G9367.2:cds"/>
    <property type="gene ID" value="G9367"/>
</dbReference>
<evidence type="ECO:0000256" key="1">
    <source>
        <dbReference type="ARBA" id="ARBA00022690"/>
    </source>
</evidence>
<dbReference type="PROSITE" id="PS50279">
    <property type="entry name" value="BPTI_KUNITZ_2"/>
    <property type="match status" value="2"/>
</dbReference>
<evidence type="ECO:0000256" key="3">
    <source>
        <dbReference type="ARBA" id="ARBA00023157"/>
    </source>
</evidence>
<dbReference type="InterPro" id="IPR050098">
    <property type="entry name" value="TFPI/VKTCI-like"/>
</dbReference>
<evidence type="ECO:0000256" key="4">
    <source>
        <dbReference type="SAM" id="SignalP"/>
    </source>
</evidence>
<evidence type="ECO:0000259" key="5">
    <source>
        <dbReference type="PROSITE" id="PS50279"/>
    </source>
</evidence>
<dbReference type="InterPro" id="IPR002223">
    <property type="entry name" value="Kunitz_BPTI"/>
</dbReference>
<feature type="domain" description="BPTI/Kunitz inhibitor" evidence="5">
    <location>
        <begin position="32"/>
        <end position="83"/>
    </location>
</feature>
<sequence>MGPKNAFLIFLAALITIFTCSFAETVDRPAICYLPWKHGTMCRARLERWWFNPETEVCQKMIYGGCGKNENHFFDRTECATKCNEKVTVSLVECYQPKDKGSGHGWLMRYYYNWTKQKCLRFIYKGSGGNTNRFETKAECNRRCVL</sequence>
<dbReference type="GO" id="GO:0005615">
    <property type="term" value="C:extracellular space"/>
    <property type="evidence" value="ECO:0007669"/>
    <property type="project" value="TreeGrafter"/>
</dbReference>
<dbReference type="InterPro" id="IPR036880">
    <property type="entry name" value="Kunitz_BPTI_sf"/>
</dbReference>
<dbReference type="PANTHER" id="PTHR10083:SF328">
    <property type="entry name" value="TISSUE FACTOR PATHWAY INHIBITOR"/>
    <property type="match status" value="1"/>
</dbReference>
<evidence type="ECO:0000313" key="6">
    <source>
        <dbReference type="EnsemblMetazoa" id="G9367.2:cds"/>
    </source>
</evidence>
<organism evidence="6 7">
    <name type="scientific">Magallana gigas</name>
    <name type="common">Pacific oyster</name>
    <name type="synonym">Crassostrea gigas</name>
    <dbReference type="NCBI Taxonomy" id="29159"/>
    <lineage>
        <taxon>Eukaryota</taxon>
        <taxon>Metazoa</taxon>
        <taxon>Spiralia</taxon>
        <taxon>Lophotrochozoa</taxon>
        <taxon>Mollusca</taxon>
        <taxon>Bivalvia</taxon>
        <taxon>Autobranchia</taxon>
        <taxon>Pteriomorphia</taxon>
        <taxon>Ostreida</taxon>
        <taxon>Ostreoidea</taxon>
        <taxon>Ostreidae</taxon>
        <taxon>Magallana</taxon>
    </lineage>
</organism>
<keyword evidence="2" id="KW-0722">Serine protease inhibitor</keyword>
<name>A0A8W8P304_MAGGI</name>
<feature type="signal peptide" evidence="4">
    <location>
        <begin position="1"/>
        <end position="23"/>
    </location>
</feature>
<dbReference type="SMART" id="SM00131">
    <property type="entry name" value="KU"/>
    <property type="match status" value="2"/>
</dbReference>
<keyword evidence="4" id="KW-0732">Signal</keyword>
<accession>A0A8W8P304</accession>
<dbReference type="CDD" id="cd00109">
    <property type="entry name" value="Kunitz-type"/>
    <property type="match status" value="2"/>
</dbReference>
<dbReference type="OMA" id="CRLQPDF"/>
<evidence type="ECO:0000313" key="7">
    <source>
        <dbReference type="Proteomes" id="UP000005408"/>
    </source>
</evidence>
<dbReference type="PANTHER" id="PTHR10083">
    <property type="entry name" value="KUNITZ-TYPE PROTEASE INHIBITOR-RELATED"/>
    <property type="match status" value="1"/>
</dbReference>
<proteinExistence type="predicted"/>
<dbReference type="Gene3D" id="4.10.410.10">
    <property type="entry name" value="Pancreatic trypsin inhibitor Kunitz domain"/>
    <property type="match status" value="2"/>
</dbReference>
<keyword evidence="3" id="KW-1015">Disulfide bond</keyword>